<evidence type="ECO:0000313" key="7">
    <source>
        <dbReference type="EMBL" id="PUU79668.1"/>
    </source>
</evidence>
<dbReference type="GO" id="GO:0030148">
    <property type="term" value="P:sphingolipid biosynthetic process"/>
    <property type="evidence" value="ECO:0007669"/>
    <property type="project" value="TreeGrafter"/>
</dbReference>
<dbReference type="PANTHER" id="PTHR31310">
    <property type="match status" value="1"/>
</dbReference>
<feature type="transmembrane region" description="Helical" evidence="5">
    <location>
        <begin position="219"/>
        <end position="240"/>
    </location>
</feature>
<dbReference type="STRING" id="42251.A0A2T6ZW08"/>
<evidence type="ECO:0000256" key="1">
    <source>
        <dbReference type="ARBA" id="ARBA00004141"/>
    </source>
</evidence>
<dbReference type="OrthoDB" id="5784at2759"/>
<dbReference type="Proteomes" id="UP000244722">
    <property type="component" value="Unassembled WGS sequence"/>
</dbReference>
<evidence type="ECO:0000256" key="5">
    <source>
        <dbReference type="SAM" id="Phobius"/>
    </source>
</evidence>
<sequence>MKSPASKLFPGMLDTHPSFKKQSLLGWPSIPGFHRVRRKFASRVRSGQSPTSSLAKLQTSYDPADTIRALRAHRWSYWDGQYLFLVILGIFCLSVIETPGAIIKTLISTLLITSLILPITRQFFLPFLPIAGWLVLFYACRFIPAEWRPPIWVRVLPALENIIYGANLSNILSKNTNAFLDVLAWLPYGVIHFGAPFVCSIVMFVFAAPGTLPVFARSFGYMNIIGVVIQLMFPCSPPWYEIDHGLDPANYSMPGSPAGLARIDKLFGWNTYTSTFTAAPLVFGAMPSLHAGHSTIEALFMGHVFPRGKWFFYTYILWIWWATLYLQHHYAVDLIAGSFLATCTFYVAKTKFLARLQPDKEFRWDYDFLEIGNGYSPDYAFGMSDFNGDYHSEDDGWTTGSSSSVSSGCRSPVEDTLSVWESGSETLAGHSDTEGIDVVIDDRR</sequence>
<reference evidence="7 8" key="1">
    <citation type="submission" date="2017-04" db="EMBL/GenBank/DDBJ databases">
        <title>Draft genome sequence of Tuber borchii Vittad., a whitish edible truffle.</title>
        <authorList>
            <consortium name="DOE Joint Genome Institute"/>
            <person name="Murat C."/>
            <person name="Kuo A."/>
            <person name="Barry K.W."/>
            <person name="Clum A."/>
            <person name="Dockter R.B."/>
            <person name="Fauchery L."/>
            <person name="Iotti M."/>
            <person name="Kohler A."/>
            <person name="Labutti K."/>
            <person name="Lindquist E.A."/>
            <person name="Lipzen A."/>
            <person name="Ohm R.A."/>
            <person name="Wang M."/>
            <person name="Grigoriev I.V."/>
            <person name="Zambonelli A."/>
            <person name="Martin F.M."/>
        </authorList>
    </citation>
    <scope>NUCLEOTIDE SEQUENCE [LARGE SCALE GENOMIC DNA]</scope>
    <source>
        <strain evidence="7 8">Tbo3840</strain>
    </source>
</reference>
<name>A0A2T6ZW08_TUBBO</name>
<dbReference type="CDD" id="cd03386">
    <property type="entry name" value="PAP2_Aur1_like"/>
    <property type="match status" value="1"/>
</dbReference>
<evidence type="ECO:0000259" key="6">
    <source>
        <dbReference type="SMART" id="SM00014"/>
    </source>
</evidence>
<keyword evidence="4 5" id="KW-0472">Membrane</keyword>
<evidence type="ECO:0000256" key="2">
    <source>
        <dbReference type="ARBA" id="ARBA00022692"/>
    </source>
</evidence>
<dbReference type="InterPro" id="IPR052185">
    <property type="entry name" value="IPC_Synthase-Related"/>
</dbReference>
<keyword evidence="3 5" id="KW-1133">Transmembrane helix</keyword>
<evidence type="ECO:0000256" key="4">
    <source>
        <dbReference type="ARBA" id="ARBA00023136"/>
    </source>
</evidence>
<dbReference type="InterPro" id="IPR026841">
    <property type="entry name" value="Aur1/Ipt1"/>
</dbReference>
<evidence type="ECO:0000313" key="8">
    <source>
        <dbReference type="Proteomes" id="UP000244722"/>
    </source>
</evidence>
<dbReference type="Gene3D" id="1.20.144.10">
    <property type="entry name" value="Phosphatidic acid phosphatase type 2/haloperoxidase"/>
    <property type="match status" value="1"/>
</dbReference>
<feature type="domain" description="Phosphatidic acid phosphatase type 2/haloperoxidase" evidence="6">
    <location>
        <begin position="212"/>
        <end position="349"/>
    </location>
</feature>
<proteinExistence type="predicted"/>
<dbReference type="Pfam" id="PF14378">
    <property type="entry name" value="PAP2_3"/>
    <property type="match status" value="1"/>
</dbReference>
<feature type="transmembrane region" description="Helical" evidence="5">
    <location>
        <begin position="310"/>
        <end position="328"/>
    </location>
</feature>
<feature type="transmembrane region" description="Helical" evidence="5">
    <location>
        <begin position="269"/>
        <end position="289"/>
    </location>
</feature>
<dbReference type="InterPro" id="IPR000326">
    <property type="entry name" value="PAP2/HPO"/>
</dbReference>
<dbReference type="GO" id="GO:0006676">
    <property type="term" value="P:mannosyl diphosphorylinositol ceramide metabolic process"/>
    <property type="evidence" value="ECO:0007669"/>
    <property type="project" value="TreeGrafter"/>
</dbReference>
<keyword evidence="8" id="KW-1185">Reference proteome</keyword>
<evidence type="ECO:0000256" key="3">
    <source>
        <dbReference type="ARBA" id="ARBA00022989"/>
    </source>
</evidence>
<dbReference type="AlphaFoldDB" id="A0A2T6ZW08"/>
<dbReference type="PANTHER" id="PTHR31310:SF11">
    <property type="entry name" value="INOSITOL PHOSPHORYLCERAMIDE SYNTHASE CATALYTIC SUBUNIT AUR1"/>
    <property type="match status" value="1"/>
</dbReference>
<feature type="transmembrane region" description="Helical" evidence="5">
    <location>
        <begin position="123"/>
        <end position="140"/>
    </location>
</feature>
<comment type="caution">
    <text evidence="7">The sequence shown here is derived from an EMBL/GenBank/DDBJ whole genome shotgun (WGS) entry which is preliminary data.</text>
</comment>
<keyword evidence="2 5" id="KW-0812">Transmembrane</keyword>
<gene>
    <name evidence="7" type="ORF">B9Z19DRAFT_1100716</name>
</gene>
<comment type="subcellular location">
    <subcellularLocation>
        <location evidence="1">Membrane</location>
        <topology evidence="1">Multi-pass membrane protein</topology>
    </subcellularLocation>
</comment>
<feature type="transmembrane region" description="Helical" evidence="5">
    <location>
        <begin position="82"/>
        <end position="103"/>
    </location>
</feature>
<dbReference type="GO" id="GO:0070916">
    <property type="term" value="C:inositol phosphoceramide synthase complex"/>
    <property type="evidence" value="ECO:0007669"/>
    <property type="project" value="TreeGrafter"/>
</dbReference>
<protein>
    <recommendedName>
        <fullName evidence="6">Phosphatidic acid phosphatase type 2/haloperoxidase domain-containing protein</fullName>
    </recommendedName>
</protein>
<organism evidence="7 8">
    <name type="scientific">Tuber borchii</name>
    <name type="common">White truffle</name>
    <dbReference type="NCBI Taxonomy" id="42251"/>
    <lineage>
        <taxon>Eukaryota</taxon>
        <taxon>Fungi</taxon>
        <taxon>Dikarya</taxon>
        <taxon>Ascomycota</taxon>
        <taxon>Pezizomycotina</taxon>
        <taxon>Pezizomycetes</taxon>
        <taxon>Pezizales</taxon>
        <taxon>Tuberaceae</taxon>
        <taxon>Tuber</taxon>
    </lineage>
</organism>
<feature type="transmembrane region" description="Helical" evidence="5">
    <location>
        <begin position="185"/>
        <end position="207"/>
    </location>
</feature>
<dbReference type="EMBL" id="NESQ01000085">
    <property type="protein sequence ID" value="PUU79668.1"/>
    <property type="molecule type" value="Genomic_DNA"/>
</dbReference>
<dbReference type="GO" id="GO:0016020">
    <property type="term" value="C:membrane"/>
    <property type="evidence" value="ECO:0007669"/>
    <property type="project" value="UniProtKB-SubCell"/>
</dbReference>
<dbReference type="SMART" id="SM00014">
    <property type="entry name" value="acidPPc"/>
    <property type="match status" value="1"/>
</dbReference>
<accession>A0A2T6ZW08</accession>